<dbReference type="InterPro" id="IPR003660">
    <property type="entry name" value="HAMP_dom"/>
</dbReference>
<dbReference type="CDD" id="cd06225">
    <property type="entry name" value="HAMP"/>
    <property type="match status" value="1"/>
</dbReference>
<gene>
    <name evidence="5" type="ORF">D3273_10575</name>
</gene>
<proteinExistence type="inferred from homology"/>
<feature type="non-terminal residue" evidence="5">
    <location>
        <position position="418"/>
    </location>
</feature>
<reference evidence="5 6" key="1">
    <citation type="submission" date="2018-12" db="EMBL/GenBank/DDBJ databases">
        <authorList>
            <person name="Grouzdev D.S."/>
            <person name="Krutkina M.S."/>
        </authorList>
    </citation>
    <scope>NUCLEOTIDE SEQUENCE [LARGE SCALE GENOMIC DNA]</scope>
    <source>
        <strain evidence="5 6">RmlP026</strain>
    </source>
</reference>
<evidence type="ECO:0000259" key="4">
    <source>
        <dbReference type="PROSITE" id="PS50885"/>
    </source>
</evidence>
<evidence type="ECO:0000256" key="1">
    <source>
        <dbReference type="ARBA" id="ARBA00022500"/>
    </source>
</evidence>
<dbReference type="SUPFAM" id="SSF158472">
    <property type="entry name" value="HAMP domain-like"/>
    <property type="match status" value="1"/>
</dbReference>
<dbReference type="GO" id="GO:0004888">
    <property type="term" value="F:transmembrane signaling receptor activity"/>
    <property type="evidence" value="ECO:0007669"/>
    <property type="project" value="TreeGrafter"/>
</dbReference>
<keyword evidence="3" id="KW-1133">Transmembrane helix</keyword>
<dbReference type="InterPro" id="IPR051310">
    <property type="entry name" value="MCP_chemotaxis"/>
</dbReference>
<dbReference type="PANTHER" id="PTHR43531">
    <property type="entry name" value="PROTEIN ICFG"/>
    <property type="match status" value="1"/>
</dbReference>
<sequence length="418" mass="45071">MRFTIKTKLGLAFGGILVFTAAAGGLGISSLSSNNATMEDFARRPFNQVQRVGELQTDMFNSARLLTRAVADSSDASKESSRKQFEATKNDFENVLQQYSALVPADEREARVSPVRTAWSNYIEQTTKAWALTLQNNNIKSRDLAFAKSKPAVDAILAAYQPLVAFAKSTSPRSSAEDNLIDFRLNLESMRLQRYKVIAASDDDAIRQMAQAYDVTLSRAQADLSSVIQDLEQSMPTQVAALRSAFDAYIGFDKEVLRLATLNTDGVAIGMLTSGGVKTTRDTLGDNLAKLKTYESEVAATFLSEAHASYASTRDILIGVVASAVLLGLAMAFWIALSISRGLSQSVALVEAVAAGDLTKNIDARGRDEIGDLQRAMKRMADKLHEVVGQVSVAARNVSSGSQELSASAEQLSQGSTE</sequence>
<dbReference type="GO" id="GO:0005886">
    <property type="term" value="C:plasma membrane"/>
    <property type="evidence" value="ECO:0007669"/>
    <property type="project" value="TreeGrafter"/>
</dbReference>
<protein>
    <submittedName>
        <fullName evidence="5">Methyl-accepting chemotaxis protein</fullName>
    </submittedName>
</protein>
<keyword evidence="1" id="KW-0145">Chemotaxis</keyword>
<dbReference type="Proteomes" id="UP000290759">
    <property type="component" value="Unassembled WGS sequence"/>
</dbReference>
<dbReference type="AlphaFoldDB" id="A0A4V1RUS3"/>
<name>A0A4V1RUS3_9HYPH</name>
<dbReference type="Pfam" id="PF00672">
    <property type="entry name" value="HAMP"/>
    <property type="match status" value="1"/>
</dbReference>
<evidence type="ECO:0000313" key="5">
    <source>
        <dbReference type="EMBL" id="RYC32154.1"/>
    </source>
</evidence>
<dbReference type="EMBL" id="QYBB01000009">
    <property type="protein sequence ID" value="RYC32154.1"/>
    <property type="molecule type" value="Genomic_DNA"/>
</dbReference>
<comment type="caution">
    <text evidence="5">The sequence shown here is derived from an EMBL/GenBank/DDBJ whole genome shotgun (WGS) entry which is preliminary data.</text>
</comment>
<accession>A0A4V1RUS3</accession>
<dbReference type="InterPro" id="IPR024478">
    <property type="entry name" value="HlyB_4HB_MCP"/>
</dbReference>
<evidence type="ECO:0000256" key="2">
    <source>
        <dbReference type="ARBA" id="ARBA00029447"/>
    </source>
</evidence>
<dbReference type="PANTHER" id="PTHR43531:SF11">
    <property type="entry name" value="METHYL-ACCEPTING CHEMOTAXIS PROTEIN 3"/>
    <property type="match status" value="1"/>
</dbReference>
<dbReference type="RefSeq" id="WP_165359453.1">
    <property type="nucleotide sequence ID" value="NZ_QYBB01000009.1"/>
</dbReference>
<dbReference type="SMART" id="SM00304">
    <property type="entry name" value="HAMP"/>
    <property type="match status" value="1"/>
</dbReference>
<evidence type="ECO:0000256" key="3">
    <source>
        <dbReference type="SAM" id="Phobius"/>
    </source>
</evidence>
<keyword evidence="6" id="KW-1185">Reference proteome</keyword>
<feature type="transmembrane region" description="Helical" evidence="3">
    <location>
        <begin position="316"/>
        <end position="337"/>
    </location>
</feature>
<keyword evidence="3" id="KW-0472">Membrane</keyword>
<reference evidence="5 6" key="2">
    <citation type="submission" date="2019-02" db="EMBL/GenBank/DDBJ databases">
        <title>'Lichenibacterium ramalinii' gen. nov. sp. nov., 'Lichenibacterium minor' gen. nov. sp. nov.</title>
        <authorList>
            <person name="Pankratov T."/>
        </authorList>
    </citation>
    <scope>NUCLEOTIDE SEQUENCE [LARGE SCALE GENOMIC DNA]</scope>
    <source>
        <strain evidence="5 6">RmlP026</strain>
    </source>
</reference>
<dbReference type="Pfam" id="PF12729">
    <property type="entry name" value="4HB_MCP_1"/>
    <property type="match status" value="1"/>
</dbReference>
<evidence type="ECO:0000313" key="6">
    <source>
        <dbReference type="Proteomes" id="UP000290759"/>
    </source>
</evidence>
<dbReference type="GO" id="GO:0007165">
    <property type="term" value="P:signal transduction"/>
    <property type="evidence" value="ECO:0007669"/>
    <property type="project" value="InterPro"/>
</dbReference>
<feature type="domain" description="HAMP" evidence="4">
    <location>
        <begin position="337"/>
        <end position="389"/>
    </location>
</feature>
<dbReference type="PROSITE" id="PS50885">
    <property type="entry name" value="HAMP"/>
    <property type="match status" value="1"/>
</dbReference>
<dbReference type="GO" id="GO:0006935">
    <property type="term" value="P:chemotaxis"/>
    <property type="evidence" value="ECO:0007669"/>
    <property type="project" value="UniProtKB-KW"/>
</dbReference>
<organism evidence="5 6">
    <name type="scientific">Lichenibacterium minor</name>
    <dbReference type="NCBI Taxonomy" id="2316528"/>
    <lineage>
        <taxon>Bacteria</taxon>
        <taxon>Pseudomonadati</taxon>
        <taxon>Pseudomonadota</taxon>
        <taxon>Alphaproteobacteria</taxon>
        <taxon>Hyphomicrobiales</taxon>
        <taxon>Lichenihabitantaceae</taxon>
        <taxon>Lichenibacterium</taxon>
    </lineage>
</organism>
<comment type="similarity">
    <text evidence="2">Belongs to the methyl-accepting chemotaxis (MCP) protein family.</text>
</comment>
<keyword evidence="3" id="KW-0812">Transmembrane</keyword>
<dbReference type="Gene3D" id="6.10.340.10">
    <property type="match status" value="1"/>
</dbReference>